<evidence type="ECO:0000256" key="2">
    <source>
        <dbReference type="ARBA" id="ARBA00022517"/>
    </source>
</evidence>
<dbReference type="InterPro" id="IPR009000">
    <property type="entry name" value="Transl_B-barrel_sf"/>
</dbReference>
<dbReference type="EMBL" id="BAAAZO010000001">
    <property type="protein sequence ID" value="GAA3596048.1"/>
    <property type="molecule type" value="Genomic_DNA"/>
</dbReference>
<sequence>MRLVVARIGRAHGLRGEVSIEVRTDAPDQRFVTGVVLHVEDGSLRRSLAAANIATSLTLGRVRDNNGTLLLTFEEITDRTTAEALRNAVLEVELPEASDEPDAWYDHELVGLAAVDPAGEKLGEIVAVQHPGAQDLLVVRTVKGENRLVPFVGAIVPEVDVPGGRIVIDAPAGLLEDIDD</sequence>
<evidence type="ECO:0000313" key="8">
    <source>
        <dbReference type="EMBL" id="GAA3596048.1"/>
    </source>
</evidence>
<dbReference type="Proteomes" id="UP001501074">
    <property type="component" value="Unassembled WGS sequence"/>
</dbReference>
<evidence type="ECO:0000256" key="1">
    <source>
        <dbReference type="ARBA" id="ARBA00022490"/>
    </source>
</evidence>
<dbReference type="HAMAP" id="MF_00014">
    <property type="entry name" value="Ribosome_mat_RimM"/>
    <property type="match status" value="1"/>
</dbReference>
<dbReference type="Gene3D" id="2.30.30.240">
    <property type="entry name" value="PRC-barrel domain"/>
    <property type="match status" value="1"/>
</dbReference>
<dbReference type="PANTHER" id="PTHR33692:SF1">
    <property type="entry name" value="RIBOSOME MATURATION FACTOR RIMM"/>
    <property type="match status" value="1"/>
</dbReference>
<keyword evidence="2 5" id="KW-0690">Ribosome biogenesis</keyword>
<reference evidence="9" key="1">
    <citation type="journal article" date="2019" name="Int. J. Syst. Evol. Microbiol.">
        <title>The Global Catalogue of Microorganisms (GCM) 10K type strain sequencing project: providing services to taxonomists for standard genome sequencing and annotation.</title>
        <authorList>
            <consortium name="The Broad Institute Genomics Platform"/>
            <consortium name="The Broad Institute Genome Sequencing Center for Infectious Disease"/>
            <person name="Wu L."/>
            <person name="Ma J."/>
        </authorList>
    </citation>
    <scope>NUCLEOTIDE SEQUENCE [LARGE SCALE GENOMIC DNA]</scope>
    <source>
        <strain evidence="9">JCM 16902</strain>
    </source>
</reference>
<feature type="domain" description="Ribosome maturation factor RimM PRC barrel" evidence="7">
    <location>
        <begin position="107"/>
        <end position="174"/>
    </location>
</feature>
<comment type="subunit">
    <text evidence="5">Binds ribosomal protein uS19.</text>
</comment>
<comment type="subcellular location">
    <subcellularLocation>
        <location evidence="5">Cytoplasm</location>
    </subcellularLocation>
</comment>
<evidence type="ECO:0000313" key="9">
    <source>
        <dbReference type="Proteomes" id="UP001501074"/>
    </source>
</evidence>
<name>A0ABP6Z4U3_9ACTN</name>
<dbReference type="RefSeq" id="WP_345718561.1">
    <property type="nucleotide sequence ID" value="NZ_BAAAZO010000001.1"/>
</dbReference>
<evidence type="ECO:0000256" key="5">
    <source>
        <dbReference type="HAMAP-Rule" id="MF_00014"/>
    </source>
</evidence>
<comment type="similarity">
    <text evidence="5">Belongs to the RimM family.</text>
</comment>
<dbReference type="PANTHER" id="PTHR33692">
    <property type="entry name" value="RIBOSOME MATURATION FACTOR RIMM"/>
    <property type="match status" value="1"/>
</dbReference>
<dbReference type="InterPro" id="IPR011033">
    <property type="entry name" value="PRC_barrel-like_sf"/>
</dbReference>
<keyword evidence="3 5" id="KW-0698">rRNA processing</keyword>
<comment type="function">
    <text evidence="5">An accessory protein needed during the final step in the assembly of 30S ribosomal subunit, possibly for assembly of the head region. Essential for efficient processing of 16S rRNA. May be needed both before and after RbfA during the maturation of 16S rRNA. It has affinity for free ribosomal 30S subunits but not for 70S ribosomes.</text>
</comment>
<evidence type="ECO:0000256" key="4">
    <source>
        <dbReference type="ARBA" id="ARBA00023186"/>
    </source>
</evidence>
<evidence type="ECO:0000259" key="6">
    <source>
        <dbReference type="Pfam" id="PF01782"/>
    </source>
</evidence>
<dbReference type="SUPFAM" id="SSF50447">
    <property type="entry name" value="Translation proteins"/>
    <property type="match status" value="1"/>
</dbReference>
<keyword evidence="9" id="KW-1185">Reference proteome</keyword>
<accession>A0ABP6Z4U3</accession>
<dbReference type="InterPro" id="IPR002676">
    <property type="entry name" value="RimM_N"/>
</dbReference>
<dbReference type="Pfam" id="PF01782">
    <property type="entry name" value="RimM"/>
    <property type="match status" value="1"/>
</dbReference>
<gene>
    <name evidence="5 8" type="primary">rimM</name>
    <name evidence="8" type="ORF">GCM10022223_09050</name>
</gene>
<protein>
    <recommendedName>
        <fullName evidence="5">Ribosome maturation factor RimM</fullName>
    </recommendedName>
</protein>
<dbReference type="InterPro" id="IPR056792">
    <property type="entry name" value="PRC_RimM"/>
</dbReference>
<evidence type="ECO:0000259" key="7">
    <source>
        <dbReference type="Pfam" id="PF24986"/>
    </source>
</evidence>
<dbReference type="Gene3D" id="2.40.30.60">
    <property type="entry name" value="RimM"/>
    <property type="match status" value="1"/>
</dbReference>
<dbReference type="InterPro" id="IPR011961">
    <property type="entry name" value="RimM"/>
</dbReference>
<dbReference type="NCBIfam" id="TIGR02273">
    <property type="entry name" value="16S_RimM"/>
    <property type="match status" value="1"/>
</dbReference>
<keyword evidence="4 5" id="KW-0143">Chaperone</keyword>
<dbReference type="SUPFAM" id="SSF50346">
    <property type="entry name" value="PRC-barrel domain"/>
    <property type="match status" value="1"/>
</dbReference>
<dbReference type="Pfam" id="PF24986">
    <property type="entry name" value="PRC_RimM"/>
    <property type="match status" value="1"/>
</dbReference>
<comment type="domain">
    <text evidence="5">The PRC barrel domain binds ribosomal protein uS19.</text>
</comment>
<proteinExistence type="inferred from homology"/>
<dbReference type="InterPro" id="IPR036976">
    <property type="entry name" value="RimM_N_sf"/>
</dbReference>
<keyword evidence="1 5" id="KW-0963">Cytoplasm</keyword>
<evidence type="ECO:0000256" key="3">
    <source>
        <dbReference type="ARBA" id="ARBA00022552"/>
    </source>
</evidence>
<organism evidence="8 9">
    <name type="scientific">Kineosporia mesophila</name>
    <dbReference type="NCBI Taxonomy" id="566012"/>
    <lineage>
        <taxon>Bacteria</taxon>
        <taxon>Bacillati</taxon>
        <taxon>Actinomycetota</taxon>
        <taxon>Actinomycetes</taxon>
        <taxon>Kineosporiales</taxon>
        <taxon>Kineosporiaceae</taxon>
        <taxon>Kineosporia</taxon>
    </lineage>
</organism>
<feature type="domain" description="RimM N-terminal" evidence="6">
    <location>
        <begin position="4"/>
        <end position="92"/>
    </location>
</feature>
<comment type="caution">
    <text evidence="8">The sequence shown here is derived from an EMBL/GenBank/DDBJ whole genome shotgun (WGS) entry which is preliminary data.</text>
</comment>